<organism evidence="2 3">
    <name type="scientific">Skermanella cutis</name>
    <dbReference type="NCBI Taxonomy" id="2775420"/>
    <lineage>
        <taxon>Bacteria</taxon>
        <taxon>Pseudomonadati</taxon>
        <taxon>Pseudomonadota</taxon>
        <taxon>Alphaproteobacteria</taxon>
        <taxon>Rhodospirillales</taxon>
        <taxon>Azospirillaceae</taxon>
        <taxon>Skermanella</taxon>
    </lineage>
</organism>
<sequence length="248" mass="27000">MFMNGPERSDETRTFLFLAGIAAAGLAVAIGFHLIWGALIPRNDPLPKAAIFDPALRVALTEYGTSVTETRAVFTASTPQGTRTVSNCSDYMKLLDQGVRAAPGEPDEVLDTYRNCPLLFLLRQARQPVTYLAPLSHLAGTIAERLDIGTLPAEFRPPLSAKDDESPFRPRFVVDEENLRFSSADNSWSMTILASGSFSGNGREDIAARIDRGQSRRYVILSARPNGSLAASSPESLAMTTTLPVRLR</sequence>
<keyword evidence="1" id="KW-0472">Membrane</keyword>
<dbReference type="Proteomes" id="UP000595197">
    <property type="component" value="Chromosome"/>
</dbReference>
<evidence type="ECO:0000313" key="3">
    <source>
        <dbReference type="Proteomes" id="UP000595197"/>
    </source>
</evidence>
<name>A0ABX7B6Q1_9PROT</name>
<dbReference type="RefSeq" id="WP_201076908.1">
    <property type="nucleotide sequence ID" value="NZ_CP067420.1"/>
</dbReference>
<feature type="transmembrane region" description="Helical" evidence="1">
    <location>
        <begin position="15"/>
        <end position="39"/>
    </location>
</feature>
<dbReference type="EMBL" id="CP067420">
    <property type="protein sequence ID" value="QQP90056.1"/>
    <property type="molecule type" value="Genomic_DNA"/>
</dbReference>
<evidence type="ECO:0000256" key="1">
    <source>
        <dbReference type="SAM" id="Phobius"/>
    </source>
</evidence>
<keyword evidence="3" id="KW-1185">Reference proteome</keyword>
<accession>A0ABX7B6Q1</accession>
<keyword evidence="1" id="KW-0812">Transmembrane</keyword>
<keyword evidence="1" id="KW-1133">Transmembrane helix</keyword>
<proteinExistence type="predicted"/>
<evidence type="ECO:0000313" key="2">
    <source>
        <dbReference type="EMBL" id="QQP90056.1"/>
    </source>
</evidence>
<reference evidence="2" key="1">
    <citation type="submission" date="2021-02" db="EMBL/GenBank/DDBJ databases">
        <title>Skermanella TT6 skin isolate.</title>
        <authorList>
            <person name="Lee K."/>
            <person name="Ganzorig M."/>
        </authorList>
    </citation>
    <scope>NUCLEOTIDE SEQUENCE</scope>
    <source>
        <strain evidence="2">TT6</strain>
    </source>
</reference>
<gene>
    <name evidence="2" type="ORF">IGS68_01920</name>
</gene>
<protein>
    <submittedName>
        <fullName evidence="2">Uncharacterized protein</fullName>
    </submittedName>
</protein>